<gene>
    <name evidence="1" type="ORF">U2F25_33880</name>
</gene>
<proteinExistence type="predicted"/>
<sequence length="169" mass="18802">MTDRRPSPCPTDHLVPVQPPVPITVWNLTTDTELVSAPLAQRLIANFTHQRDLILDGTNSAHLQRAAHLAGRRIRRRLASHERAALIVMQWPRPSAAGWLRTHNDRLRRAGCLVVALTGDDAILHPRVISAARSTGLTYVQHLVAVEAPATDRMRVHADVLVFHRRADG</sequence>
<accession>A0ABU5JP00</accession>
<reference evidence="1 2" key="1">
    <citation type="submission" date="2023-12" db="EMBL/GenBank/DDBJ databases">
        <title>Micromonospora sp. nov., isolated from Atacama Desert.</title>
        <authorList>
            <person name="Carro L."/>
            <person name="Golinska P."/>
            <person name="Klenk H.-P."/>
            <person name="Goodfellow M."/>
        </authorList>
    </citation>
    <scope>NUCLEOTIDE SEQUENCE [LARGE SCALE GENOMIC DNA]</scope>
    <source>
        <strain evidence="1 2">4G53</strain>
    </source>
</reference>
<evidence type="ECO:0000313" key="2">
    <source>
        <dbReference type="Proteomes" id="UP001290101"/>
    </source>
</evidence>
<dbReference type="EMBL" id="JAXOTQ010000072">
    <property type="protein sequence ID" value="MDZ5494379.1"/>
    <property type="molecule type" value="Genomic_DNA"/>
</dbReference>
<name>A0ABU5JP00_9ACTN</name>
<keyword evidence="2" id="KW-1185">Reference proteome</keyword>
<dbReference type="RefSeq" id="WP_322443845.1">
    <property type="nucleotide sequence ID" value="NZ_JAXOTQ010000072.1"/>
</dbReference>
<comment type="caution">
    <text evidence="1">The sequence shown here is derived from an EMBL/GenBank/DDBJ whole genome shotgun (WGS) entry which is preliminary data.</text>
</comment>
<dbReference type="Proteomes" id="UP001290101">
    <property type="component" value="Unassembled WGS sequence"/>
</dbReference>
<organism evidence="1 2">
    <name type="scientific">Micromonospora sicca</name>
    <dbReference type="NCBI Taxonomy" id="2202420"/>
    <lineage>
        <taxon>Bacteria</taxon>
        <taxon>Bacillati</taxon>
        <taxon>Actinomycetota</taxon>
        <taxon>Actinomycetes</taxon>
        <taxon>Micromonosporales</taxon>
        <taxon>Micromonosporaceae</taxon>
        <taxon>Micromonospora</taxon>
    </lineage>
</organism>
<evidence type="ECO:0000313" key="1">
    <source>
        <dbReference type="EMBL" id="MDZ5494379.1"/>
    </source>
</evidence>
<protein>
    <submittedName>
        <fullName evidence="1">Uncharacterized protein</fullName>
    </submittedName>
</protein>